<evidence type="ECO:0000259" key="4">
    <source>
        <dbReference type="PROSITE" id="PS51118"/>
    </source>
</evidence>
<dbReference type="PANTHER" id="PTHR33204">
    <property type="entry name" value="TRANSCRIPTIONAL REGULATOR, MARR FAMILY"/>
    <property type="match status" value="1"/>
</dbReference>
<dbReference type="InterPro" id="IPR036388">
    <property type="entry name" value="WH-like_DNA-bd_sf"/>
</dbReference>
<accession>T0GQC9</accession>
<comment type="caution">
    <text evidence="5">The sequence shown here is derived from an EMBL/GenBank/DDBJ whole genome shotgun (WGS) entry which is preliminary data.</text>
</comment>
<keyword evidence="1" id="KW-0805">Transcription regulation</keyword>
<evidence type="ECO:0000256" key="2">
    <source>
        <dbReference type="ARBA" id="ARBA00023125"/>
    </source>
</evidence>
<evidence type="ECO:0000256" key="1">
    <source>
        <dbReference type="ARBA" id="ARBA00023015"/>
    </source>
</evidence>
<dbReference type="Pfam" id="PF01638">
    <property type="entry name" value="HxlR"/>
    <property type="match status" value="1"/>
</dbReference>
<keyword evidence="3" id="KW-0804">Transcription</keyword>
<dbReference type="Gene3D" id="1.10.10.10">
    <property type="entry name" value="Winged helix-like DNA-binding domain superfamily/Winged helix DNA-binding domain"/>
    <property type="match status" value="1"/>
</dbReference>
<organism evidence="5 6">
    <name type="scientific">Sphingobium quisquiliarum P25</name>
    <dbReference type="NCBI Taxonomy" id="1329909"/>
    <lineage>
        <taxon>Bacteria</taxon>
        <taxon>Pseudomonadati</taxon>
        <taxon>Pseudomonadota</taxon>
        <taxon>Alphaproteobacteria</taxon>
        <taxon>Sphingomonadales</taxon>
        <taxon>Sphingomonadaceae</taxon>
        <taxon>Sphingobium</taxon>
    </lineage>
</organism>
<proteinExistence type="predicted"/>
<feature type="domain" description="HTH hxlR-type" evidence="4">
    <location>
        <begin position="52"/>
        <end position="159"/>
    </location>
</feature>
<evidence type="ECO:0000313" key="6">
    <source>
        <dbReference type="Proteomes" id="UP000015525"/>
    </source>
</evidence>
<dbReference type="Proteomes" id="UP000015525">
    <property type="component" value="Unassembled WGS sequence"/>
</dbReference>
<dbReference type="InterPro" id="IPR036390">
    <property type="entry name" value="WH_DNA-bd_sf"/>
</dbReference>
<dbReference type="PANTHER" id="PTHR33204:SF39">
    <property type="entry name" value="TRANSCRIPTIONAL REGULATORY PROTEIN"/>
    <property type="match status" value="1"/>
</dbReference>
<dbReference type="EMBL" id="ATHO01000141">
    <property type="protein sequence ID" value="EQB02847.1"/>
    <property type="molecule type" value="Genomic_DNA"/>
</dbReference>
<dbReference type="AlphaFoldDB" id="T0GQC9"/>
<sequence>MARRTPPQSASRGKDHLVEELHAALVTDDPQRAALLDAILKVVVDHGLGPESPPVEIMQLLGDKWSSLILTLLGTGPFRPSELRRVVNLISRLGNSTPISQRVLTVKLRSYERLGFIQRTAWPTMPPRTDYRLTPLGRDLVNTIAGIVDWSLSHKDEITAAIHAYDHAGAD</sequence>
<name>T0GQC9_9SPHN</name>
<evidence type="ECO:0000256" key="3">
    <source>
        <dbReference type="ARBA" id="ARBA00023163"/>
    </source>
</evidence>
<dbReference type="GO" id="GO:0003677">
    <property type="term" value="F:DNA binding"/>
    <property type="evidence" value="ECO:0007669"/>
    <property type="project" value="UniProtKB-KW"/>
</dbReference>
<evidence type="ECO:0000313" key="5">
    <source>
        <dbReference type="EMBL" id="EQB02847.1"/>
    </source>
</evidence>
<keyword evidence="2" id="KW-0238">DNA-binding</keyword>
<dbReference type="PATRIC" id="fig|1329909.3.peg.2991"/>
<dbReference type="RefSeq" id="WP_021239168.1">
    <property type="nucleotide sequence ID" value="NZ_ATHO01000141.1"/>
</dbReference>
<dbReference type="SUPFAM" id="SSF46785">
    <property type="entry name" value="Winged helix' DNA-binding domain"/>
    <property type="match status" value="1"/>
</dbReference>
<gene>
    <name evidence="5" type="ORF">L288_15555</name>
</gene>
<dbReference type="PROSITE" id="PS51118">
    <property type="entry name" value="HTH_HXLR"/>
    <property type="match status" value="1"/>
</dbReference>
<protein>
    <recommendedName>
        <fullName evidence="4">HTH hxlR-type domain-containing protein</fullName>
    </recommendedName>
</protein>
<keyword evidence="6" id="KW-1185">Reference proteome</keyword>
<reference evidence="5 6" key="1">
    <citation type="journal article" date="2013" name="Genome Announc.">
        <title>Draft Genome Sequence of Sphingobium quisquiliarum Strain P25T, a Novel Hexachlorocyclohexane (HCH)-Degrading Bacterium Isolated from an HCH Dumpsite.</title>
        <authorList>
            <person name="Kumar Singh A."/>
            <person name="Sangwan N."/>
            <person name="Sharma A."/>
            <person name="Gupta V."/>
            <person name="Khurana J.P."/>
            <person name="Lal R."/>
        </authorList>
    </citation>
    <scope>NUCLEOTIDE SEQUENCE [LARGE SCALE GENOMIC DNA]</scope>
    <source>
        <strain evidence="5 6">P25</strain>
    </source>
</reference>
<dbReference type="InterPro" id="IPR002577">
    <property type="entry name" value="HTH_HxlR"/>
</dbReference>